<organism evidence="17 18">
    <name type="scientific">Flemingia macrophylla</name>
    <dbReference type="NCBI Taxonomy" id="520843"/>
    <lineage>
        <taxon>Eukaryota</taxon>
        <taxon>Viridiplantae</taxon>
        <taxon>Streptophyta</taxon>
        <taxon>Embryophyta</taxon>
        <taxon>Tracheophyta</taxon>
        <taxon>Spermatophyta</taxon>
        <taxon>Magnoliopsida</taxon>
        <taxon>eudicotyledons</taxon>
        <taxon>Gunneridae</taxon>
        <taxon>Pentapetalae</taxon>
        <taxon>rosids</taxon>
        <taxon>fabids</taxon>
        <taxon>Fabales</taxon>
        <taxon>Fabaceae</taxon>
        <taxon>Papilionoideae</taxon>
        <taxon>50 kb inversion clade</taxon>
        <taxon>NPAAA clade</taxon>
        <taxon>indigoferoid/millettioid clade</taxon>
        <taxon>Phaseoleae</taxon>
        <taxon>Flemingia</taxon>
    </lineage>
</organism>
<comment type="similarity">
    <text evidence="13">Belongs to the amino acid/polyamine transporter 2 family. Amino acid/auxin permease (AAAP) (TC 2.A.18.5) subfamily.</text>
</comment>
<evidence type="ECO:0000256" key="11">
    <source>
        <dbReference type="ARBA" id="ARBA00023294"/>
    </source>
</evidence>
<comment type="caution">
    <text evidence="17">The sequence shown here is derived from an EMBL/GenBank/DDBJ whole genome shotgun (WGS) entry which is preliminary data.</text>
</comment>
<evidence type="ECO:0000313" key="18">
    <source>
        <dbReference type="Proteomes" id="UP001603857"/>
    </source>
</evidence>
<evidence type="ECO:0000256" key="4">
    <source>
        <dbReference type="ARBA" id="ARBA00022448"/>
    </source>
</evidence>
<feature type="transmembrane region" description="Helical" evidence="15">
    <location>
        <begin position="340"/>
        <end position="361"/>
    </location>
</feature>
<feature type="transmembrane region" description="Helical" evidence="15">
    <location>
        <begin position="270"/>
        <end position="292"/>
    </location>
</feature>
<comment type="similarity">
    <text evidence="3">Belongs to the amino acid/polyamine transporter 2 family. Amino acid/auxin permease (AAAP) (TC 2.A.18.1) subfamily.</text>
</comment>
<evidence type="ECO:0000256" key="9">
    <source>
        <dbReference type="ARBA" id="ARBA00022989"/>
    </source>
</evidence>
<evidence type="ECO:0000256" key="10">
    <source>
        <dbReference type="ARBA" id="ARBA00023136"/>
    </source>
</evidence>
<feature type="transmembrane region" description="Helical" evidence="15">
    <location>
        <begin position="505"/>
        <end position="529"/>
    </location>
</feature>
<feature type="transmembrane region" description="Helical" evidence="15">
    <location>
        <begin position="535"/>
        <end position="561"/>
    </location>
</feature>
<gene>
    <name evidence="17" type="ORF">Fmac_020401</name>
</gene>
<dbReference type="Proteomes" id="UP001603857">
    <property type="component" value="Unassembled WGS sequence"/>
</dbReference>
<accession>A0ABD1LTX0</accession>
<comment type="subcellular location">
    <subcellularLocation>
        <location evidence="2">Cell membrane</location>
    </subcellularLocation>
    <subcellularLocation>
        <location evidence="1">Endomembrane system</location>
        <topology evidence="1">Multi-pass membrane protein</topology>
    </subcellularLocation>
</comment>
<proteinExistence type="inferred from homology"/>
<feature type="compositionally biased region" description="Polar residues" evidence="14">
    <location>
        <begin position="109"/>
        <end position="118"/>
    </location>
</feature>
<feature type="compositionally biased region" description="Acidic residues" evidence="14">
    <location>
        <begin position="67"/>
        <end position="77"/>
    </location>
</feature>
<sequence>MIVTDCFDPFAIFSLRWLADSRFSIPLQPHCVPFTLTKSIATMVRNNAVAANTNKESERDPEFLFDQNEEEGVDQQDVEAVKYESESSSEYQSGGDDDDDGNQRPHPHSFSSQQWPQSYKETTDSYTIAAAPNFESVLRGPSFIYSSYGNLSKSSLDIDGKTPFLSASEGIRQSTWWEKASVQRHLSGELPVGYGCSLTQTIFNGINVMAGVGLLSTPFTVNQAGWMSMAVMILFAVICCYTATLMRYCFESREGIITYPDIGEAAFGRYGRIVVSIILYTELYSYCVEFITLEGDNLSSLFPGTSLDLGSFQLDSVHLFGVLIALVILPTVWLKDLRIISYLSAGGVVVTILIIICVICVGTMDSVGFHQTGPLVKWNGIPFAIGVYGFCFAGHSVFPNIYQSMADKKQFTKALIICFVLCVLIYGSVAIMGFLMFGDGTLSQITLNMPPGAFASKVALWTTVINPLTKYPFYQTSLVNTYALLLNPLARSLEELLPERISTTYWCFILLRTALVASTVCVAFLVPFFGLLMALIGSLFSILVVTLSVAIAALGIICGLLGSYSSLLSIADSY</sequence>
<dbReference type="AlphaFoldDB" id="A0ABD1LTX0"/>
<name>A0ABD1LTX0_9FABA</name>
<dbReference type="InterPro" id="IPR013057">
    <property type="entry name" value="AA_transpt_TM"/>
</dbReference>
<evidence type="ECO:0000256" key="5">
    <source>
        <dbReference type="ARBA" id="ARBA00022475"/>
    </source>
</evidence>
<evidence type="ECO:0000256" key="7">
    <source>
        <dbReference type="ARBA" id="ARBA00022847"/>
    </source>
</evidence>
<evidence type="ECO:0000256" key="6">
    <source>
        <dbReference type="ARBA" id="ARBA00022692"/>
    </source>
</evidence>
<keyword evidence="6 15" id="KW-0812">Transmembrane</keyword>
<feature type="transmembrane region" description="Helical" evidence="15">
    <location>
        <begin position="226"/>
        <end position="250"/>
    </location>
</feature>
<dbReference type="EMBL" id="JBGMDY010000007">
    <property type="protein sequence ID" value="KAL2326974.1"/>
    <property type="molecule type" value="Genomic_DNA"/>
</dbReference>
<dbReference type="GO" id="GO:0015293">
    <property type="term" value="F:symporter activity"/>
    <property type="evidence" value="ECO:0007669"/>
    <property type="project" value="UniProtKB-KW"/>
</dbReference>
<feature type="region of interest" description="Disordered" evidence="14">
    <location>
        <begin position="66"/>
        <end position="118"/>
    </location>
</feature>
<dbReference type="GO" id="GO:0006865">
    <property type="term" value="P:amino acid transport"/>
    <property type="evidence" value="ECO:0007669"/>
    <property type="project" value="UniProtKB-KW"/>
</dbReference>
<keyword evidence="5" id="KW-1003">Cell membrane</keyword>
<evidence type="ECO:0000256" key="8">
    <source>
        <dbReference type="ARBA" id="ARBA00022970"/>
    </source>
</evidence>
<evidence type="ECO:0000256" key="13">
    <source>
        <dbReference type="ARBA" id="ARBA00049662"/>
    </source>
</evidence>
<keyword evidence="9 15" id="KW-1133">Transmembrane helix</keyword>
<evidence type="ECO:0000256" key="14">
    <source>
        <dbReference type="SAM" id="MobiDB-lite"/>
    </source>
</evidence>
<comment type="function">
    <text evidence="12">Carrier protein involved in proton-driven auxin influx. Mediates the formation of auxin gradient from developing leaves (site of auxin biosynthesis) to tips by contributing to the loading of auxin in vascular tissues and facilitating acropetal (base to tip) auxin transport within inner tissues of the root apex, and basipetal (tip to base) auxin transport within outer tissues of the root apex. May be involved in lateral roots and nodules formation.</text>
</comment>
<reference evidence="17 18" key="1">
    <citation type="submission" date="2024-08" db="EMBL/GenBank/DDBJ databases">
        <title>Insights into the chromosomal genome structure of Flemingia macrophylla.</title>
        <authorList>
            <person name="Ding Y."/>
            <person name="Zhao Y."/>
            <person name="Bi W."/>
            <person name="Wu M."/>
            <person name="Zhao G."/>
            <person name="Gong Y."/>
            <person name="Li W."/>
            <person name="Zhang P."/>
        </authorList>
    </citation>
    <scope>NUCLEOTIDE SEQUENCE [LARGE SCALE GENOMIC DNA]</scope>
    <source>
        <strain evidence="17">DYQJB</strain>
        <tissue evidence="17">Leaf</tissue>
    </source>
</reference>
<evidence type="ECO:0000256" key="1">
    <source>
        <dbReference type="ARBA" id="ARBA00004127"/>
    </source>
</evidence>
<feature type="transmembrane region" description="Helical" evidence="15">
    <location>
        <begin position="312"/>
        <end position="333"/>
    </location>
</feature>
<protein>
    <recommendedName>
        <fullName evidence="16">Amino acid transporter transmembrane domain-containing protein</fullName>
    </recommendedName>
</protein>
<feature type="domain" description="Amino acid transporter transmembrane" evidence="16">
    <location>
        <begin position="197"/>
        <end position="544"/>
    </location>
</feature>
<evidence type="ECO:0000256" key="15">
    <source>
        <dbReference type="SAM" id="Phobius"/>
    </source>
</evidence>
<evidence type="ECO:0000313" key="17">
    <source>
        <dbReference type="EMBL" id="KAL2326974.1"/>
    </source>
</evidence>
<feature type="transmembrane region" description="Helical" evidence="15">
    <location>
        <begin position="381"/>
        <end position="402"/>
    </location>
</feature>
<dbReference type="Pfam" id="PF01490">
    <property type="entry name" value="Aa_trans"/>
    <property type="match status" value="1"/>
</dbReference>
<keyword evidence="10 15" id="KW-0472">Membrane</keyword>
<dbReference type="GO" id="GO:0005886">
    <property type="term" value="C:plasma membrane"/>
    <property type="evidence" value="ECO:0007669"/>
    <property type="project" value="UniProtKB-SubCell"/>
</dbReference>
<feature type="transmembrane region" description="Helical" evidence="15">
    <location>
        <begin position="414"/>
        <end position="437"/>
    </location>
</feature>
<dbReference type="PANTHER" id="PTHR48017">
    <property type="entry name" value="OS05G0424000 PROTEIN-RELATED"/>
    <property type="match status" value="1"/>
</dbReference>
<evidence type="ECO:0000256" key="2">
    <source>
        <dbReference type="ARBA" id="ARBA00004236"/>
    </source>
</evidence>
<keyword evidence="4" id="KW-0813">Transport</keyword>
<dbReference type="GO" id="GO:0012505">
    <property type="term" value="C:endomembrane system"/>
    <property type="evidence" value="ECO:0007669"/>
    <property type="project" value="UniProtKB-SubCell"/>
</dbReference>
<evidence type="ECO:0000256" key="12">
    <source>
        <dbReference type="ARBA" id="ARBA00045588"/>
    </source>
</evidence>
<dbReference type="FunFam" id="1.20.1740.10:FF:000047">
    <property type="entry name" value="Amino acid transporter AVT1A"/>
    <property type="match status" value="1"/>
</dbReference>
<keyword evidence="11" id="KW-0927">Auxin signaling pathway</keyword>
<keyword evidence="8" id="KW-0029">Amino-acid transport</keyword>
<evidence type="ECO:0000256" key="3">
    <source>
        <dbReference type="ARBA" id="ARBA00005590"/>
    </source>
</evidence>
<evidence type="ECO:0000259" key="16">
    <source>
        <dbReference type="Pfam" id="PF01490"/>
    </source>
</evidence>
<keyword evidence="7" id="KW-0769">Symport</keyword>
<dbReference type="GO" id="GO:0009734">
    <property type="term" value="P:auxin-activated signaling pathway"/>
    <property type="evidence" value="ECO:0007669"/>
    <property type="project" value="UniProtKB-KW"/>
</dbReference>
<keyword evidence="18" id="KW-1185">Reference proteome</keyword>